<sequence length="43" mass="5067">MQHPFNSQTFFFNKPTQPKIDQNSTYPQEIHKSFQGVALRKVT</sequence>
<accession>A0A1M5UAN6</accession>
<evidence type="ECO:0000313" key="2">
    <source>
        <dbReference type="EMBL" id="SHH59753.1"/>
    </source>
</evidence>
<protein>
    <submittedName>
        <fullName evidence="2">Uncharacterized protein</fullName>
    </submittedName>
</protein>
<dbReference type="Proteomes" id="UP000184211">
    <property type="component" value="Unassembled WGS sequence"/>
</dbReference>
<reference evidence="3" key="1">
    <citation type="submission" date="2016-11" db="EMBL/GenBank/DDBJ databases">
        <authorList>
            <person name="Varghese N."/>
            <person name="Submissions S."/>
        </authorList>
    </citation>
    <scope>NUCLEOTIDE SEQUENCE [LARGE SCALE GENOMIC DNA]</scope>
    <source>
        <strain evidence="3">DSM 28223</strain>
    </source>
</reference>
<name>A0A1M5UAN6_9RHOB</name>
<evidence type="ECO:0000313" key="3">
    <source>
        <dbReference type="Proteomes" id="UP000184211"/>
    </source>
</evidence>
<dbReference type="EMBL" id="FQWM01000006">
    <property type="protein sequence ID" value="SHH59753.1"/>
    <property type="molecule type" value="Genomic_DNA"/>
</dbReference>
<proteinExistence type="predicted"/>
<gene>
    <name evidence="2" type="ORF">SAMN04488044_2840</name>
</gene>
<evidence type="ECO:0000256" key="1">
    <source>
        <dbReference type="SAM" id="MobiDB-lite"/>
    </source>
</evidence>
<dbReference type="AlphaFoldDB" id="A0A1M5UAN6"/>
<keyword evidence="3" id="KW-1185">Reference proteome</keyword>
<organism evidence="2 3">
    <name type="scientific">Cognatishimia maritima</name>
    <dbReference type="NCBI Taxonomy" id="870908"/>
    <lineage>
        <taxon>Bacteria</taxon>
        <taxon>Pseudomonadati</taxon>
        <taxon>Pseudomonadota</taxon>
        <taxon>Alphaproteobacteria</taxon>
        <taxon>Rhodobacterales</taxon>
        <taxon>Paracoccaceae</taxon>
        <taxon>Cognatishimia</taxon>
    </lineage>
</organism>
<feature type="region of interest" description="Disordered" evidence="1">
    <location>
        <begin position="1"/>
        <end position="24"/>
    </location>
</feature>